<dbReference type="Gramene" id="Jr12_02570_p1">
    <property type="protein sequence ID" value="cds.Jr12_02570_p1"/>
    <property type="gene ID" value="Jr12_02570"/>
</dbReference>
<keyword evidence="4" id="KW-0472">Membrane</keyword>
<dbReference type="Pfam" id="PF14159">
    <property type="entry name" value="CAAD"/>
    <property type="match status" value="1"/>
</dbReference>
<evidence type="ECO:0000313" key="7">
    <source>
        <dbReference type="Proteomes" id="UP000619265"/>
    </source>
</evidence>
<reference evidence="6" key="2">
    <citation type="submission" date="2020-03" db="EMBL/GenBank/DDBJ databases">
        <title>Walnut 2.0.</title>
        <authorList>
            <person name="Marrano A."/>
            <person name="Britton M."/>
            <person name="Zimin A.V."/>
            <person name="Zaini P.A."/>
            <person name="Workman R."/>
            <person name="Puiu D."/>
            <person name="Bianco L."/>
            <person name="Allen B.J."/>
            <person name="Troggio M."/>
            <person name="Leslie C.A."/>
            <person name="Timp W."/>
            <person name="Dendekar A."/>
            <person name="Salzberg S.L."/>
            <person name="Neale D.B."/>
        </authorList>
    </citation>
    <scope>NUCLEOTIDE SEQUENCE</scope>
    <source>
        <tissue evidence="6">Leaves</tissue>
    </source>
</reference>
<feature type="region of interest" description="Disordered" evidence="3">
    <location>
        <begin position="42"/>
        <end position="87"/>
    </location>
</feature>
<evidence type="ECO:0000259" key="5">
    <source>
        <dbReference type="Pfam" id="PF14159"/>
    </source>
</evidence>
<feature type="transmembrane region" description="Helical" evidence="4">
    <location>
        <begin position="180"/>
        <end position="196"/>
    </location>
</feature>
<evidence type="ECO:0000313" key="6">
    <source>
        <dbReference type="EMBL" id="KAF5451476.1"/>
    </source>
</evidence>
<feature type="non-terminal residue" evidence="6">
    <location>
        <position position="220"/>
    </location>
</feature>
<feature type="domain" description="Cyanobacterial aminoacyl-tRNA synthetase CAAD" evidence="5">
    <location>
        <begin position="143"/>
        <end position="216"/>
    </location>
</feature>
<proteinExistence type="predicted"/>
<dbReference type="AlphaFoldDB" id="A0A833TNC5"/>
<gene>
    <name evidence="6" type="ORF">F2P56_026582</name>
</gene>
<protein>
    <recommendedName>
        <fullName evidence="5">Cyanobacterial aminoacyl-tRNA synthetase CAAD domain-containing protein</fullName>
    </recommendedName>
</protein>
<evidence type="ECO:0000256" key="3">
    <source>
        <dbReference type="SAM" id="MobiDB-lite"/>
    </source>
</evidence>
<dbReference type="InterPro" id="IPR025564">
    <property type="entry name" value="CAAD_dom"/>
</dbReference>
<feature type="compositionally biased region" description="Polar residues" evidence="3">
    <location>
        <begin position="46"/>
        <end position="61"/>
    </location>
</feature>
<keyword evidence="4" id="KW-0812">Transmembrane</keyword>
<keyword evidence="2" id="KW-0175">Coiled coil</keyword>
<accession>A0A833TNC5</accession>
<comment type="subcellular location">
    <subcellularLocation>
        <location evidence="1">Membrane</location>
        <topology evidence="1">Multi-pass membrane protein</topology>
    </subcellularLocation>
</comment>
<evidence type="ECO:0000256" key="1">
    <source>
        <dbReference type="ARBA" id="ARBA00004141"/>
    </source>
</evidence>
<dbReference type="InterPro" id="IPR033344">
    <property type="entry name" value="CURT1"/>
</dbReference>
<name>A0A833TNC5_JUGRE</name>
<dbReference type="PANTHER" id="PTHR33222:SF2">
    <property type="entry name" value="PROTEIN CURVATURE THYLAKOID 1D, CHLOROPLASTIC"/>
    <property type="match status" value="1"/>
</dbReference>
<dbReference type="EMBL" id="LIHL02000012">
    <property type="protein sequence ID" value="KAF5451476.1"/>
    <property type="molecule type" value="Genomic_DNA"/>
</dbReference>
<feature type="transmembrane region" description="Helical" evidence="4">
    <location>
        <begin position="147"/>
        <end position="168"/>
    </location>
</feature>
<dbReference type="Proteomes" id="UP000619265">
    <property type="component" value="Unassembled WGS sequence"/>
</dbReference>
<dbReference type="GO" id="GO:0009579">
    <property type="term" value="C:thylakoid"/>
    <property type="evidence" value="ECO:0007669"/>
    <property type="project" value="InterPro"/>
</dbReference>
<evidence type="ECO:0000256" key="2">
    <source>
        <dbReference type="SAM" id="Coils"/>
    </source>
</evidence>
<keyword evidence="4" id="KW-1133">Transmembrane helix</keyword>
<comment type="caution">
    <text evidence="6">The sequence shown here is derived from an EMBL/GenBank/DDBJ whole genome shotgun (WGS) entry which is preliminary data.</text>
</comment>
<feature type="coiled-coil region" evidence="2">
    <location>
        <begin position="193"/>
        <end position="220"/>
    </location>
</feature>
<sequence length="220" mass="24340">EAVETRVPAASTSRYGDLYHSTSHLSYSQVFQQALFYNPYPPPPLQTLSPSETKPTHSLLQGPSLPLIPRATSSSEETSSGANPYAGGEFDSMITLEDVPPAEKKTFHETVAGEVPKEESLADEQTESFEILDKLNIKFDSDETNIILLYGGGALVALWFASAIVGAIDSIPLFPKLMEVVGLGYTLWFSYRYLIFKKNREELAAKIEEFNREVLGLNDE</sequence>
<dbReference type="GO" id="GO:0016020">
    <property type="term" value="C:membrane"/>
    <property type="evidence" value="ECO:0007669"/>
    <property type="project" value="UniProtKB-SubCell"/>
</dbReference>
<dbReference type="PANTHER" id="PTHR33222">
    <property type="match status" value="1"/>
</dbReference>
<reference evidence="6" key="1">
    <citation type="submission" date="2015-10" db="EMBL/GenBank/DDBJ databases">
        <authorList>
            <person name="Martinez-Garcia P.J."/>
            <person name="Crepeau M.W."/>
            <person name="Puiu D."/>
            <person name="Gonzalez-Ibeas D."/>
            <person name="Whalen J."/>
            <person name="Stevens K."/>
            <person name="Paul R."/>
            <person name="Butterfield T."/>
            <person name="Britton M."/>
            <person name="Reagan R."/>
            <person name="Chakraborty S."/>
            <person name="Walawage S.L."/>
            <person name="Vasquez-Gross H.A."/>
            <person name="Cardeno C."/>
            <person name="Famula R."/>
            <person name="Pratt K."/>
            <person name="Kuruganti S."/>
            <person name="Aradhya M.K."/>
            <person name="Leslie C.A."/>
            <person name="Dandekar A.M."/>
            <person name="Salzberg S.L."/>
            <person name="Wegrzyn J.L."/>
            <person name="Langley C.H."/>
            <person name="Neale D.B."/>
        </authorList>
    </citation>
    <scope>NUCLEOTIDE SEQUENCE</scope>
    <source>
        <tissue evidence="6">Leaves</tissue>
    </source>
</reference>
<evidence type="ECO:0000256" key="4">
    <source>
        <dbReference type="SAM" id="Phobius"/>
    </source>
</evidence>
<organism evidence="6 7">
    <name type="scientific">Juglans regia</name>
    <name type="common">English walnut</name>
    <dbReference type="NCBI Taxonomy" id="51240"/>
    <lineage>
        <taxon>Eukaryota</taxon>
        <taxon>Viridiplantae</taxon>
        <taxon>Streptophyta</taxon>
        <taxon>Embryophyta</taxon>
        <taxon>Tracheophyta</taxon>
        <taxon>Spermatophyta</taxon>
        <taxon>Magnoliopsida</taxon>
        <taxon>eudicotyledons</taxon>
        <taxon>Gunneridae</taxon>
        <taxon>Pentapetalae</taxon>
        <taxon>rosids</taxon>
        <taxon>fabids</taxon>
        <taxon>Fagales</taxon>
        <taxon>Juglandaceae</taxon>
        <taxon>Juglans</taxon>
    </lineage>
</organism>